<dbReference type="InterPro" id="IPR039470">
    <property type="entry name" value="Nuc_deoxyri_tr2"/>
</dbReference>
<dbReference type="Gene3D" id="3.40.50.450">
    <property type="match status" value="1"/>
</dbReference>
<accession>A0A9P9E7C2</accession>
<name>A0A9P9E7C2_9PLEO</name>
<dbReference type="AlphaFoldDB" id="A0A9P9E7C2"/>
<proteinExistence type="predicted"/>
<protein>
    <submittedName>
        <fullName evidence="2">Uncharacterized protein</fullName>
    </submittedName>
</protein>
<gene>
    <name evidence="2" type="ORF">B0J11DRAFT_520853</name>
</gene>
<evidence type="ECO:0000256" key="1">
    <source>
        <dbReference type="SAM" id="MobiDB-lite"/>
    </source>
</evidence>
<dbReference type="Proteomes" id="UP000700596">
    <property type="component" value="Unassembled WGS sequence"/>
</dbReference>
<comment type="caution">
    <text evidence="2">The sequence shown here is derived from an EMBL/GenBank/DDBJ whole genome shotgun (WGS) entry which is preliminary data.</text>
</comment>
<organism evidence="2 3">
    <name type="scientific">Dendryphion nanum</name>
    <dbReference type="NCBI Taxonomy" id="256645"/>
    <lineage>
        <taxon>Eukaryota</taxon>
        <taxon>Fungi</taxon>
        <taxon>Dikarya</taxon>
        <taxon>Ascomycota</taxon>
        <taxon>Pezizomycotina</taxon>
        <taxon>Dothideomycetes</taxon>
        <taxon>Pleosporomycetidae</taxon>
        <taxon>Pleosporales</taxon>
        <taxon>Torulaceae</taxon>
        <taxon>Dendryphion</taxon>
    </lineage>
</organism>
<evidence type="ECO:0000313" key="3">
    <source>
        <dbReference type="Proteomes" id="UP000700596"/>
    </source>
</evidence>
<dbReference type="OrthoDB" id="2893324at2759"/>
<sequence>MKVVRNIRQSINKRISSAKAMASESTAIPSNLKDIDADVPDLQNQLPPAPERPSHPNFNVILPPDDPVYGKWNVFLAGSIEMGNAIQWQKHMYKYLNHLPITLCNPRRGRWDPNVTGAAKDAAFNHQVTWELNALTKSDVVCFFFDTTTKSPVTMLELGLWAHSGKVVVCCGDTFWKAGNIHIVCERYNIPFVEKFEDLPALVVKMLGEKGLEEAAKETADKESKKTPEGKGDGSEKTKL</sequence>
<reference evidence="2" key="1">
    <citation type="journal article" date="2021" name="Nat. Commun.">
        <title>Genetic determinants of endophytism in the Arabidopsis root mycobiome.</title>
        <authorList>
            <person name="Mesny F."/>
            <person name="Miyauchi S."/>
            <person name="Thiergart T."/>
            <person name="Pickel B."/>
            <person name="Atanasova L."/>
            <person name="Karlsson M."/>
            <person name="Huettel B."/>
            <person name="Barry K.W."/>
            <person name="Haridas S."/>
            <person name="Chen C."/>
            <person name="Bauer D."/>
            <person name="Andreopoulos W."/>
            <person name="Pangilinan J."/>
            <person name="LaButti K."/>
            <person name="Riley R."/>
            <person name="Lipzen A."/>
            <person name="Clum A."/>
            <person name="Drula E."/>
            <person name="Henrissat B."/>
            <person name="Kohler A."/>
            <person name="Grigoriev I.V."/>
            <person name="Martin F.M."/>
            <person name="Hacquard S."/>
        </authorList>
    </citation>
    <scope>NUCLEOTIDE SEQUENCE</scope>
    <source>
        <strain evidence="2">MPI-CAGE-CH-0243</strain>
    </source>
</reference>
<feature type="region of interest" description="Disordered" evidence="1">
    <location>
        <begin position="215"/>
        <end position="240"/>
    </location>
</feature>
<keyword evidence="3" id="KW-1185">Reference proteome</keyword>
<dbReference type="SUPFAM" id="SSF52309">
    <property type="entry name" value="N-(deoxy)ribosyltransferase-like"/>
    <property type="match status" value="1"/>
</dbReference>
<dbReference type="Pfam" id="PF15891">
    <property type="entry name" value="Nuc_deoxyri_tr2"/>
    <property type="match status" value="1"/>
</dbReference>
<evidence type="ECO:0000313" key="2">
    <source>
        <dbReference type="EMBL" id="KAH7132112.1"/>
    </source>
</evidence>
<dbReference type="EMBL" id="JAGMWT010000003">
    <property type="protein sequence ID" value="KAH7132112.1"/>
    <property type="molecule type" value="Genomic_DNA"/>
</dbReference>